<evidence type="ECO:0000256" key="3">
    <source>
        <dbReference type="ARBA" id="ARBA00022729"/>
    </source>
</evidence>
<organism evidence="9">
    <name type="scientific">Equid alphaherpesvirus 4</name>
    <name type="common">Equine herpesvirus 4</name>
    <dbReference type="NCBI Taxonomy" id="10331"/>
    <lineage>
        <taxon>Viruses</taxon>
        <taxon>Duplodnaviria</taxon>
        <taxon>Heunggongvirae</taxon>
        <taxon>Peploviricota</taxon>
        <taxon>Herviviricetes</taxon>
        <taxon>Herpesvirales</taxon>
        <taxon>Orthoherpesviridae</taxon>
        <taxon>Alphaherpesvirinae</taxon>
        <taxon>Varicellovirus</taxon>
        <taxon>Varicellovirus equidalpha4</taxon>
    </lineage>
</organism>
<dbReference type="GO" id="GO:0019031">
    <property type="term" value="C:viral envelope"/>
    <property type="evidence" value="ECO:0007669"/>
    <property type="project" value="UniProtKB-KW"/>
</dbReference>
<accession>A0A0X9Z2P7</accession>
<sequence length="436" mass="48398">MLAVGATLCLLSFLTGATGRLAPDDLCYAEPRKTGPMPRSKPKHQPLLFEAPKVALTAESKGCQLILLDPPIDMGYRLEDKINASIAWFFDFGNCRMPIAYREYYDCVGNAIPSPETCDGYSFTLVKTEGVVEFTIVNMSLLLQPGIYDSGSFIYSALLDMDVLTGRVILNVENDTNYPCGMTHGLTAYGNINVDETTHTTPHPRAVGCFPELINFDAWENVTFEEMGIPDPNSFLDDESDYPNTMDCYSWDLYTYPKSLKQAEGPQTLLIGAVGLRILAQAWKFVENETYSSIRADAKELMLHSQSCTADSSQESTSMKNNPIYSEGSLMLNVQHDDSIHTGSMKNNPIYSEGSLMLNVQHDDSIHTGGVLHGLQDCDNQLKTVYICLALIGLGTCAMIGLIVYIFVLRSKISSHNLSRSQNVKHRNYHRLEYVA</sequence>
<evidence type="ECO:0000256" key="6">
    <source>
        <dbReference type="ARBA" id="ARBA00023180"/>
    </source>
</evidence>
<evidence type="ECO:0000256" key="4">
    <source>
        <dbReference type="ARBA" id="ARBA00022989"/>
    </source>
</evidence>
<dbReference type="InterPro" id="IPR002896">
    <property type="entry name" value="Herpes_glycop_dom"/>
</dbReference>
<feature type="domain" description="Herpesvirus glycoprotein D/GG/GX" evidence="8">
    <location>
        <begin position="55"/>
        <end position="170"/>
    </location>
</feature>
<keyword evidence="6" id="KW-0325">Glycoprotein</keyword>
<proteinExistence type="predicted"/>
<keyword evidence="4 7" id="KW-1133">Transmembrane helix</keyword>
<reference evidence="9" key="1">
    <citation type="journal article" date="2015" name="J. Gen. Virol.">
        <title>Evidence of widespread natural recombination among field isolates of equine herpesvirus 4 but not among field isolates of equine herpesvirus 1.</title>
        <authorList>
            <person name="Vaz P.K."/>
            <person name="Horsington J."/>
            <person name="Hartley C.A."/>
            <person name="Browning G.F."/>
            <person name="Ficorilli N.P."/>
            <person name="Studdert M.J."/>
            <person name="Gilkerson J.R."/>
            <person name="Devlin J.M."/>
        </authorList>
    </citation>
    <scope>NUCLEOTIDE SEQUENCE</scope>
    <source>
        <strain evidence="9">960-90</strain>
    </source>
</reference>
<evidence type="ECO:0000256" key="7">
    <source>
        <dbReference type="SAM" id="Phobius"/>
    </source>
</evidence>
<evidence type="ECO:0000256" key="5">
    <source>
        <dbReference type="ARBA" id="ARBA00023136"/>
    </source>
</evidence>
<dbReference type="EMBL" id="KT324741">
    <property type="protein sequence ID" value="AMB16423.1"/>
    <property type="molecule type" value="Genomic_DNA"/>
</dbReference>
<dbReference type="InterPro" id="IPR036179">
    <property type="entry name" value="Ig-like_dom_sf"/>
</dbReference>
<protein>
    <submittedName>
        <fullName evidence="9">Envelope glycoprotein G</fullName>
    </submittedName>
</protein>
<keyword evidence="9" id="KW-0946">Virion</keyword>
<keyword evidence="5 7" id="KW-0472">Membrane</keyword>
<dbReference type="Pfam" id="PF01537">
    <property type="entry name" value="Herpes_glycop_D"/>
    <property type="match status" value="1"/>
</dbReference>
<keyword evidence="3" id="KW-0732">Signal</keyword>
<evidence type="ECO:0000313" key="9">
    <source>
        <dbReference type="EMBL" id="AMB16423.1"/>
    </source>
</evidence>
<evidence type="ECO:0000256" key="2">
    <source>
        <dbReference type="ARBA" id="ARBA00022692"/>
    </source>
</evidence>
<keyword evidence="2 7" id="KW-0812">Transmembrane</keyword>
<name>A0A0X9Z2P7_9ALPH</name>
<comment type="subcellular location">
    <subcellularLocation>
        <location evidence="1">Membrane</location>
        <topology evidence="1">Single-pass membrane protein</topology>
    </subcellularLocation>
</comment>
<dbReference type="SUPFAM" id="SSF48726">
    <property type="entry name" value="Immunoglobulin"/>
    <property type="match status" value="1"/>
</dbReference>
<evidence type="ECO:0000259" key="8">
    <source>
        <dbReference type="Pfam" id="PF01537"/>
    </source>
</evidence>
<feature type="transmembrane region" description="Helical" evidence="7">
    <location>
        <begin position="384"/>
        <end position="408"/>
    </location>
</feature>
<keyword evidence="9" id="KW-0261">Viral envelope protein</keyword>
<evidence type="ECO:0000256" key="1">
    <source>
        <dbReference type="ARBA" id="ARBA00004167"/>
    </source>
</evidence>
<dbReference type="Gene3D" id="2.70.230.10">
    <property type="match status" value="1"/>
</dbReference>
<dbReference type="GO" id="GO:0016020">
    <property type="term" value="C:membrane"/>
    <property type="evidence" value="ECO:0007669"/>
    <property type="project" value="UniProtKB-SubCell"/>
</dbReference>